<accession>A0A544TEM4</accession>
<keyword evidence="1" id="KW-0812">Transmembrane</keyword>
<comment type="caution">
    <text evidence="2">The sequence shown here is derived from an EMBL/GenBank/DDBJ whole genome shotgun (WGS) entry which is preliminary data.</text>
</comment>
<organism evidence="2 3">
    <name type="scientific">Psychrobacillus lasiicapitis</name>
    <dbReference type="NCBI Taxonomy" id="1636719"/>
    <lineage>
        <taxon>Bacteria</taxon>
        <taxon>Bacillati</taxon>
        <taxon>Bacillota</taxon>
        <taxon>Bacilli</taxon>
        <taxon>Bacillales</taxon>
        <taxon>Bacillaceae</taxon>
        <taxon>Psychrobacillus</taxon>
    </lineage>
</organism>
<evidence type="ECO:0000313" key="3">
    <source>
        <dbReference type="Proteomes" id="UP000317316"/>
    </source>
</evidence>
<feature type="transmembrane region" description="Helical" evidence="1">
    <location>
        <begin position="6"/>
        <end position="23"/>
    </location>
</feature>
<reference evidence="2 3" key="1">
    <citation type="submission" date="2019-05" db="EMBL/GenBank/DDBJ databases">
        <title>Psychrobacillus vulpis sp. nov., a new species isolated from feces of a red fox that inhabits in The Tablas de Daimiel Natural Park, Albacete, Spain.</title>
        <authorList>
            <person name="Rodriguez M."/>
            <person name="Reina J.C."/>
            <person name="Bejar V."/>
            <person name="Llamas I."/>
        </authorList>
    </citation>
    <scope>NUCLEOTIDE SEQUENCE [LARGE SCALE GENOMIC DNA]</scope>
    <source>
        <strain evidence="2 3">NEAU-3TGS17</strain>
    </source>
</reference>
<keyword evidence="1" id="KW-1133">Transmembrane helix</keyword>
<keyword evidence="3" id="KW-1185">Reference proteome</keyword>
<protein>
    <recommendedName>
        <fullName evidence="4">DUF4129 domain-containing protein</fullName>
    </recommendedName>
</protein>
<evidence type="ECO:0000313" key="2">
    <source>
        <dbReference type="EMBL" id="TQR15836.1"/>
    </source>
</evidence>
<feature type="transmembrane region" description="Helical" evidence="1">
    <location>
        <begin position="67"/>
        <end position="90"/>
    </location>
</feature>
<dbReference type="AlphaFoldDB" id="A0A544TEM4"/>
<evidence type="ECO:0000256" key="1">
    <source>
        <dbReference type="SAM" id="Phobius"/>
    </source>
</evidence>
<dbReference type="EMBL" id="VDGH01000002">
    <property type="protein sequence ID" value="TQR15836.1"/>
    <property type="molecule type" value="Genomic_DNA"/>
</dbReference>
<proteinExistence type="predicted"/>
<sequence>MDSPFTLYYFFTFLGVHFVSFLLGHEGYQFLLYAVFLIGITLFGGVRLFAVSLYANSENTITKTKLASIYLLSMFGVFSLSALVYFLVPFFRKVVDQLFEKVIRVALIPFAPLIGYLEGFIKGLPIQEEEESIRIPVEELAEIEQKELITKEPLINFPFEWIFIGLAIVAILFVVRYLLKNKPMRLNAELQNIQYENKQIDDAEDKQITHPSSLYQVETSFLREKYIQFELEAHGYDYIRDKSETVREWFERQQWTVDSTFFQTYEEIRYGGKTISSEKANLFVENLESIKKEKFLKKDV</sequence>
<name>A0A544TEM4_9BACI</name>
<gene>
    <name evidence="2" type="ORF">FG382_03760</name>
</gene>
<dbReference type="Proteomes" id="UP000317316">
    <property type="component" value="Unassembled WGS sequence"/>
</dbReference>
<feature type="transmembrane region" description="Helical" evidence="1">
    <location>
        <begin position="161"/>
        <end position="179"/>
    </location>
</feature>
<feature type="transmembrane region" description="Helical" evidence="1">
    <location>
        <begin position="30"/>
        <end position="55"/>
    </location>
</feature>
<feature type="transmembrane region" description="Helical" evidence="1">
    <location>
        <begin position="102"/>
        <end position="121"/>
    </location>
</feature>
<keyword evidence="1" id="KW-0472">Membrane</keyword>
<evidence type="ECO:0008006" key="4">
    <source>
        <dbReference type="Google" id="ProtNLM"/>
    </source>
</evidence>